<keyword evidence="23" id="KW-0472">Membrane</keyword>
<evidence type="ECO:0000259" key="24">
    <source>
        <dbReference type="PROSITE" id="PS50109"/>
    </source>
</evidence>
<dbReference type="GO" id="GO:0005524">
    <property type="term" value="F:ATP binding"/>
    <property type="evidence" value="ECO:0007669"/>
    <property type="project" value="UniProtKB-KW"/>
</dbReference>
<dbReference type="PANTHER" id="PTHR44936">
    <property type="entry name" value="SENSOR PROTEIN CREC"/>
    <property type="match status" value="1"/>
</dbReference>
<dbReference type="GO" id="GO:0000160">
    <property type="term" value="P:phosphorelay signal transduction system"/>
    <property type="evidence" value="ECO:0007669"/>
    <property type="project" value="UniProtKB-KW"/>
</dbReference>
<dbReference type="Proteomes" id="UP000565089">
    <property type="component" value="Unassembled WGS sequence"/>
</dbReference>
<keyword evidence="14" id="KW-0904">Protein phosphatase</keyword>
<evidence type="ECO:0000313" key="27">
    <source>
        <dbReference type="Proteomes" id="UP000565089"/>
    </source>
</evidence>
<evidence type="ECO:0000256" key="4">
    <source>
        <dbReference type="ARBA" id="ARBA00004370"/>
    </source>
</evidence>
<protein>
    <recommendedName>
        <fullName evidence="19">Signal transduction histidine-protein kinase/phosphatase MprB</fullName>
        <ecNumber evidence="5">2.7.13.3</ecNumber>
    </recommendedName>
    <alternativeName>
        <fullName evidence="20">Mycobacterial persistence regulator B</fullName>
    </alternativeName>
</protein>
<dbReference type="InterPro" id="IPR004358">
    <property type="entry name" value="Sig_transdc_His_kin-like_C"/>
</dbReference>
<dbReference type="SUPFAM" id="SSF55874">
    <property type="entry name" value="ATPase domain of HSP90 chaperone/DNA topoisomerase II/histidine kinase"/>
    <property type="match status" value="1"/>
</dbReference>
<dbReference type="SMART" id="SM00387">
    <property type="entry name" value="HATPase_c"/>
    <property type="match status" value="1"/>
</dbReference>
<feature type="region of interest" description="Disordered" evidence="22">
    <location>
        <begin position="844"/>
        <end position="919"/>
    </location>
</feature>
<keyword evidence="10 26" id="KW-0418">Kinase</keyword>
<evidence type="ECO:0000256" key="23">
    <source>
        <dbReference type="SAM" id="Phobius"/>
    </source>
</evidence>
<dbReference type="InterPro" id="IPR003594">
    <property type="entry name" value="HATPase_dom"/>
</dbReference>
<feature type="region of interest" description="Disordered" evidence="22">
    <location>
        <begin position="940"/>
        <end position="1080"/>
    </location>
</feature>
<evidence type="ECO:0000259" key="25">
    <source>
        <dbReference type="PROSITE" id="PS50885"/>
    </source>
</evidence>
<dbReference type="PANTHER" id="PTHR44936:SF9">
    <property type="entry name" value="SENSOR PROTEIN CREC"/>
    <property type="match status" value="1"/>
</dbReference>
<dbReference type="RefSeq" id="WP_184908708.1">
    <property type="nucleotide sequence ID" value="NZ_JACHMS010000001.1"/>
</dbReference>
<dbReference type="PROSITE" id="PS50885">
    <property type="entry name" value="HAMP"/>
    <property type="match status" value="1"/>
</dbReference>
<keyword evidence="16" id="KW-0902">Two-component regulatory system</keyword>
<name>A0A7W7GG96_9ACTN</name>
<comment type="cofactor">
    <cofactor evidence="3">
        <name>Mg(2+)</name>
        <dbReference type="ChEBI" id="CHEBI:18420"/>
    </cofactor>
</comment>
<keyword evidence="7" id="KW-0808">Transferase</keyword>
<feature type="compositionally biased region" description="Low complexity" evidence="22">
    <location>
        <begin position="1057"/>
        <end position="1074"/>
    </location>
</feature>
<evidence type="ECO:0000256" key="9">
    <source>
        <dbReference type="ARBA" id="ARBA00022741"/>
    </source>
</evidence>
<dbReference type="PRINTS" id="PR00344">
    <property type="entry name" value="BCTRLSENSOR"/>
</dbReference>
<comment type="subcellular location">
    <subcellularLocation>
        <location evidence="4">Membrane</location>
    </subcellularLocation>
</comment>
<feature type="domain" description="Histidine kinase" evidence="24">
    <location>
        <begin position="580"/>
        <end position="691"/>
    </location>
</feature>
<keyword evidence="17" id="KW-0346">Stress response</keyword>
<evidence type="ECO:0000256" key="15">
    <source>
        <dbReference type="ARBA" id="ARBA00022989"/>
    </source>
</evidence>
<keyword evidence="21" id="KW-0175">Coiled coil</keyword>
<comment type="caution">
    <text evidence="26">The sequence shown here is derived from an EMBL/GenBank/DDBJ whole genome shotgun (WGS) entry which is preliminary data.</text>
</comment>
<keyword evidence="12" id="KW-0067">ATP-binding</keyword>
<evidence type="ECO:0000256" key="16">
    <source>
        <dbReference type="ARBA" id="ARBA00023012"/>
    </source>
</evidence>
<feature type="compositionally biased region" description="Basic and acidic residues" evidence="22">
    <location>
        <begin position="1041"/>
        <end position="1052"/>
    </location>
</feature>
<dbReference type="InterPro" id="IPR003660">
    <property type="entry name" value="HAMP_dom"/>
</dbReference>
<feature type="compositionally biased region" description="Basic residues" evidence="22">
    <location>
        <begin position="1"/>
        <end position="11"/>
    </location>
</feature>
<dbReference type="GO" id="GO:0004721">
    <property type="term" value="F:phosphoprotein phosphatase activity"/>
    <property type="evidence" value="ECO:0007669"/>
    <property type="project" value="UniProtKB-KW"/>
</dbReference>
<dbReference type="InterPro" id="IPR050980">
    <property type="entry name" value="2C_sensor_his_kinase"/>
</dbReference>
<evidence type="ECO:0000256" key="21">
    <source>
        <dbReference type="SAM" id="Coils"/>
    </source>
</evidence>
<reference evidence="26 27" key="1">
    <citation type="submission" date="2020-08" db="EMBL/GenBank/DDBJ databases">
        <title>Sequencing the genomes of 1000 actinobacteria strains.</title>
        <authorList>
            <person name="Klenk H.-P."/>
        </authorList>
    </citation>
    <scope>NUCLEOTIDE SEQUENCE [LARGE SCALE GENOMIC DNA]</scope>
    <source>
        <strain evidence="26 27">DSM 40483</strain>
    </source>
</reference>
<feature type="region of interest" description="Disordered" evidence="22">
    <location>
        <begin position="748"/>
        <end position="818"/>
    </location>
</feature>
<dbReference type="InterPro" id="IPR005467">
    <property type="entry name" value="His_kinase_dom"/>
</dbReference>
<evidence type="ECO:0000256" key="2">
    <source>
        <dbReference type="ARBA" id="ARBA00001936"/>
    </source>
</evidence>
<accession>A0A7W7GG96</accession>
<keyword evidence="6" id="KW-0597">Phosphoprotein</keyword>
<evidence type="ECO:0000256" key="14">
    <source>
        <dbReference type="ARBA" id="ARBA00022912"/>
    </source>
</evidence>
<dbReference type="GO" id="GO:0004673">
    <property type="term" value="F:protein histidine kinase activity"/>
    <property type="evidence" value="ECO:0007669"/>
    <property type="project" value="UniProtKB-EC"/>
</dbReference>
<keyword evidence="13" id="KW-0460">Magnesium</keyword>
<evidence type="ECO:0000256" key="12">
    <source>
        <dbReference type="ARBA" id="ARBA00022840"/>
    </source>
</evidence>
<feature type="compositionally biased region" description="Polar residues" evidence="22">
    <location>
        <begin position="1008"/>
        <end position="1018"/>
    </location>
</feature>
<dbReference type="Gene3D" id="3.30.565.10">
    <property type="entry name" value="Histidine kinase-like ATPase, C-terminal domain"/>
    <property type="match status" value="1"/>
</dbReference>
<feature type="compositionally biased region" description="Low complexity" evidence="22">
    <location>
        <begin position="892"/>
        <end position="908"/>
    </location>
</feature>
<dbReference type="PROSITE" id="PS50109">
    <property type="entry name" value="HIS_KIN"/>
    <property type="match status" value="1"/>
</dbReference>
<feature type="transmembrane region" description="Helical" evidence="23">
    <location>
        <begin position="37"/>
        <end position="57"/>
    </location>
</feature>
<evidence type="ECO:0000256" key="18">
    <source>
        <dbReference type="ARBA" id="ARBA00023211"/>
    </source>
</evidence>
<comment type="cofactor">
    <cofactor evidence="2">
        <name>Mn(2+)</name>
        <dbReference type="ChEBI" id="CHEBI:29035"/>
    </cofactor>
</comment>
<evidence type="ECO:0000256" key="7">
    <source>
        <dbReference type="ARBA" id="ARBA00022679"/>
    </source>
</evidence>
<dbReference type="InterPro" id="IPR013587">
    <property type="entry name" value="Nitrate/nitrite_sensing"/>
</dbReference>
<feature type="region of interest" description="Disordered" evidence="22">
    <location>
        <begin position="221"/>
        <end position="248"/>
    </location>
</feature>
<keyword evidence="15 23" id="KW-1133">Transmembrane helix</keyword>
<dbReference type="InterPro" id="IPR036890">
    <property type="entry name" value="HATPase_C_sf"/>
</dbReference>
<evidence type="ECO:0000256" key="17">
    <source>
        <dbReference type="ARBA" id="ARBA00023016"/>
    </source>
</evidence>
<evidence type="ECO:0000256" key="8">
    <source>
        <dbReference type="ARBA" id="ARBA00022692"/>
    </source>
</evidence>
<dbReference type="EMBL" id="JACHMS010000001">
    <property type="protein sequence ID" value="MBB4712636.1"/>
    <property type="molecule type" value="Genomic_DNA"/>
</dbReference>
<dbReference type="GeneID" id="95794504"/>
<dbReference type="Pfam" id="PF02518">
    <property type="entry name" value="HATPase_c"/>
    <property type="match status" value="1"/>
</dbReference>
<proteinExistence type="predicted"/>
<evidence type="ECO:0000256" key="10">
    <source>
        <dbReference type="ARBA" id="ARBA00022777"/>
    </source>
</evidence>
<sequence length="1080" mass="111890">MQKTRPRRTGKQKAPVQGAEPAPPTGKGRPTHVRNRLIVAVAVVAAAIAGAGTPSVLAASGQLHDSQELVTLAEQTQDALALAHSLADERDDVTSYIAAGRPKSKAPSEQRSARVDRQVEELRADTDTPASLRSDLDGIAAVRRAALTGKSSALEAHQAYSTAITELHGLAEQLAQRTPPRAGEGGYALAELDSAVQQAAAARGLLLAALSVPRSTGTVIDPVTGLPTETSSSSDADTRQRDALSAAAQQARLRSDAALADFRGTAPKPARASFDSTVTGTDVNSADKYLATLTDQPTLSRSDLTASPKKLDAALSARVDLMRGVESALYDRRTKDLEALRDDDVTALEIRIAVLGALMLLAVGVATGMARSLTRPLAVLRLGSKRLAEADDPAAEEPVKFTGRNDEFAQAVRSVNALHAHAAALTERITTLESDRKHLVGQRQKMADAREELRGELAESAAQLDRLRTAIGGTFVNLALRTLGLVERQLAVIENLEEREQDPDRLATLFKLDHFATVMRRHSENLLVLAGTEHVQHAAGPVPLVDVVRAAVSEIERYERVRIAALPPHAHIAGFAADDLSHLLAELMENATSFSPPDLPVEISGWLLENGEVMLSVQDEGIGMTEERLERLNSRLADFDPEAPYDQEGEDGLGLGLYVVARLAQRHGVRVQLREQKQGGVAAVVVLPRTLLAAAPPVAAPASGHLAGTAPSYSFPGADAEANSNVLPGRATGDDPLVALAEKAVAVRQDEAADTTDTDPGTPADPGATPVDPGAAPADQPAAPAGHPAAPAGQPASALSAAPVADADPATPADGAAQAEPALPAATDALAARAEHVDTDAHAAPGTHADLAGPAEGPAHADPATPAGPTHPDTDASAAAPTHADSVGSVDAAPATPADTETPAGPAAHADRDAPADHARHAAPLESPAETTMELWIPAQPEGSDAAGSDVAGSEAGPHGVSVDGDLTRTGGPDTVEGDGREHERASDEEEDRVTDKGLPKRTPKITAPTTAPRQRSGSVDADALRRRLGGFRQGAQAGYRDVEAEIAERTASHQRPATGAAGPAEPEEATGGTVEEASS</sequence>
<dbReference type="Gene3D" id="6.10.340.10">
    <property type="match status" value="1"/>
</dbReference>
<keyword evidence="27" id="KW-1185">Reference proteome</keyword>
<feature type="region of interest" description="Disordered" evidence="22">
    <location>
        <begin position="1"/>
        <end position="32"/>
    </location>
</feature>
<evidence type="ECO:0000256" key="5">
    <source>
        <dbReference type="ARBA" id="ARBA00012438"/>
    </source>
</evidence>
<evidence type="ECO:0000313" key="26">
    <source>
        <dbReference type="EMBL" id="MBB4712636.1"/>
    </source>
</evidence>
<feature type="compositionally biased region" description="Low complexity" evidence="22">
    <location>
        <begin position="758"/>
        <end position="818"/>
    </location>
</feature>
<organism evidence="26 27">
    <name type="scientific">Streptomyces luteogriseus</name>
    <dbReference type="NCBI Taxonomy" id="68233"/>
    <lineage>
        <taxon>Bacteria</taxon>
        <taxon>Bacillati</taxon>
        <taxon>Actinomycetota</taxon>
        <taxon>Actinomycetes</taxon>
        <taxon>Kitasatosporales</taxon>
        <taxon>Streptomycetaceae</taxon>
        <taxon>Streptomyces</taxon>
    </lineage>
</organism>
<gene>
    <name evidence="26" type="ORF">BJ965_002518</name>
</gene>
<dbReference type="Pfam" id="PF08376">
    <property type="entry name" value="NIT"/>
    <property type="match status" value="1"/>
</dbReference>
<keyword evidence="11" id="KW-0378">Hydrolase</keyword>
<keyword evidence="9" id="KW-0547">Nucleotide-binding</keyword>
<evidence type="ECO:0000256" key="3">
    <source>
        <dbReference type="ARBA" id="ARBA00001946"/>
    </source>
</evidence>
<feature type="coiled-coil region" evidence="21">
    <location>
        <begin position="443"/>
        <end position="470"/>
    </location>
</feature>
<feature type="compositionally biased region" description="Basic and acidic residues" evidence="22">
    <location>
        <begin position="909"/>
        <end position="919"/>
    </location>
</feature>
<evidence type="ECO:0000256" key="19">
    <source>
        <dbReference type="ARBA" id="ARBA00040454"/>
    </source>
</evidence>
<comment type="catalytic activity">
    <reaction evidence="1">
        <text>ATP + protein L-histidine = ADP + protein N-phospho-L-histidine.</text>
        <dbReference type="EC" id="2.7.13.3"/>
    </reaction>
</comment>
<feature type="domain" description="HAMP" evidence="25">
    <location>
        <begin position="371"/>
        <end position="427"/>
    </location>
</feature>
<evidence type="ECO:0000256" key="13">
    <source>
        <dbReference type="ARBA" id="ARBA00022842"/>
    </source>
</evidence>
<evidence type="ECO:0000256" key="1">
    <source>
        <dbReference type="ARBA" id="ARBA00000085"/>
    </source>
</evidence>
<keyword evidence="18" id="KW-0464">Manganese</keyword>
<feature type="region of interest" description="Disordered" evidence="22">
    <location>
        <begin position="99"/>
        <end position="124"/>
    </location>
</feature>
<feature type="compositionally biased region" description="Basic and acidic residues" evidence="22">
    <location>
        <begin position="106"/>
        <end position="124"/>
    </location>
</feature>
<dbReference type="EC" id="2.7.13.3" evidence="5"/>
<evidence type="ECO:0000256" key="11">
    <source>
        <dbReference type="ARBA" id="ARBA00022801"/>
    </source>
</evidence>
<evidence type="ECO:0000256" key="20">
    <source>
        <dbReference type="ARBA" id="ARBA00041776"/>
    </source>
</evidence>
<dbReference type="GO" id="GO:0016020">
    <property type="term" value="C:membrane"/>
    <property type="evidence" value="ECO:0007669"/>
    <property type="project" value="UniProtKB-SubCell"/>
</dbReference>
<evidence type="ECO:0000256" key="22">
    <source>
        <dbReference type="SAM" id="MobiDB-lite"/>
    </source>
</evidence>
<dbReference type="AlphaFoldDB" id="A0A7W7GG96"/>
<keyword evidence="8 23" id="KW-0812">Transmembrane</keyword>
<evidence type="ECO:0000256" key="6">
    <source>
        <dbReference type="ARBA" id="ARBA00022553"/>
    </source>
</evidence>